<dbReference type="Proteomes" id="UP000326344">
    <property type="component" value="Unassembled WGS sequence"/>
</dbReference>
<dbReference type="SMART" id="SM00530">
    <property type="entry name" value="HTH_XRE"/>
    <property type="match status" value="1"/>
</dbReference>
<organism evidence="2 3">
    <name type="scientific">Larkinella humicola</name>
    <dbReference type="NCBI Taxonomy" id="2607654"/>
    <lineage>
        <taxon>Bacteria</taxon>
        <taxon>Pseudomonadati</taxon>
        <taxon>Bacteroidota</taxon>
        <taxon>Cytophagia</taxon>
        <taxon>Cytophagales</taxon>
        <taxon>Spirosomataceae</taxon>
        <taxon>Larkinella</taxon>
    </lineage>
</organism>
<dbReference type="SUPFAM" id="SSF47413">
    <property type="entry name" value="lambda repressor-like DNA-binding domains"/>
    <property type="match status" value="1"/>
</dbReference>
<dbReference type="EMBL" id="VTWS01000005">
    <property type="protein sequence ID" value="KAA9350010.1"/>
    <property type="molecule type" value="Genomic_DNA"/>
</dbReference>
<protein>
    <submittedName>
        <fullName evidence="2">Helix-turn-helix domain-containing protein</fullName>
    </submittedName>
</protein>
<evidence type="ECO:0000313" key="2">
    <source>
        <dbReference type="EMBL" id="KAA9350010.1"/>
    </source>
</evidence>
<dbReference type="AlphaFoldDB" id="A0A5N1JHB8"/>
<gene>
    <name evidence="2" type="ORF">F0P93_21490</name>
</gene>
<dbReference type="GO" id="GO:0003677">
    <property type="term" value="F:DNA binding"/>
    <property type="evidence" value="ECO:0007669"/>
    <property type="project" value="InterPro"/>
</dbReference>
<dbReference type="Gene3D" id="1.10.260.40">
    <property type="entry name" value="lambda repressor-like DNA-binding domains"/>
    <property type="match status" value="1"/>
</dbReference>
<evidence type="ECO:0000259" key="1">
    <source>
        <dbReference type="PROSITE" id="PS50943"/>
    </source>
</evidence>
<dbReference type="InterPro" id="IPR010982">
    <property type="entry name" value="Lambda_DNA-bd_dom_sf"/>
</dbReference>
<proteinExistence type="predicted"/>
<evidence type="ECO:0000313" key="3">
    <source>
        <dbReference type="Proteomes" id="UP000326344"/>
    </source>
</evidence>
<reference evidence="2 3" key="1">
    <citation type="submission" date="2019-09" db="EMBL/GenBank/DDBJ databases">
        <title>Genome Sequence of Larkinella sp MA1.</title>
        <authorList>
            <person name="Srinivasan S."/>
        </authorList>
    </citation>
    <scope>NUCLEOTIDE SEQUENCE [LARGE SCALE GENOMIC DNA]</scope>
    <source>
        <strain evidence="2 3">MA1</strain>
    </source>
</reference>
<dbReference type="InterPro" id="IPR001387">
    <property type="entry name" value="Cro/C1-type_HTH"/>
</dbReference>
<name>A0A5N1JHB8_9BACT</name>
<dbReference type="CDD" id="cd00093">
    <property type="entry name" value="HTH_XRE"/>
    <property type="match status" value="1"/>
</dbReference>
<dbReference type="Pfam" id="PF01381">
    <property type="entry name" value="HTH_3"/>
    <property type="match status" value="1"/>
</dbReference>
<dbReference type="PROSITE" id="PS50943">
    <property type="entry name" value="HTH_CROC1"/>
    <property type="match status" value="1"/>
</dbReference>
<sequence>MNAPKNETDYRELMNHIETFLQKATIGKGFASLTPEEADQLAQLSQLAEAYEDRIPLMPIKMPQSLVEMIEFKMYEKKLKQRDMAHLLEIPETRLSEIIRGKRRISLDIAKRLYTKFDIDPAFILQHA</sequence>
<keyword evidence="3" id="KW-1185">Reference proteome</keyword>
<accession>A0A5N1JHB8</accession>
<feature type="domain" description="HTH cro/C1-type" evidence="1">
    <location>
        <begin position="76"/>
        <end position="124"/>
    </location>
</feature>
<comment type="caution">
    <text evidence="2">The sequence shown here is derived from an EMBL/GenBank/DDBJ whole genome shotgun (WGS) entry which is preliminary data.</text>
</comment>